<dbReference type="OrthoDB" id="2129662at2759"/>
<accession>A0A4P9W401</accession>
<evidence type="ECO:0000313" key="2">
    <source>
        <dbReference type="Proteomes" id="UP000269721"/>
    </source>
</evidence>
<organism evidence="1 2">
    <name type="scientific">Blyttiomyces helicus</name>
    <dbReference type="NCBI Taxonomy" id="388810"/>
    <lineage>
        <taxon>Eukaryota</taxon>
        <taxon>Fungi</taxon>
        <taxon>Fungi incertae sedis</taxon>
        <taxon>Chytridiomycota</taxon>
        <taxon>Chytridiomycota incertae sedis</taxon>
        <taxon>Chytridiomycetes</taxon>
        <taxon>Chytridiomycetes incertae sedis</taxon>
        <taxon>Blyttiomyces</taxon>
    </lineage>
</organism>
<proteinExistence type="predicted"/>
<feature type="non-terminal residue" evidence="1">
    <location>
        <position position="1"/>
    </location>
</feature>
<dbReference type="Proteomes" id="UP000269721">
    <property type="component" value="Unassembled WGS sequence"/>
</dbReference>
<keyword evidence="2" id="KW-1185">Reference proteome</keyword>
<evidence type="ECO:0000313" key="1">
    <source>
        <dbReference type="EMBL" id="RKO85380.1"/>
    </source>
</evidence>
<reference evidence="2" key="1">
    <citation type="journal article" date="2018" name="Nat. Microbiol.">
        <title>Leveraging single-cell genomics to expand the fungal tree of life.</title>
        <authorList>
            <person name="Ahrendt S.R."/>
            <person name="Quandt C.A."/>
            <person name="Ciobanu D."/>
            <person name="Clum A."/>
            <person name="Salamov A."/>
            <person name="Andreopoulos B."/>
            <person name="Cheng J.F."/>
            <person name="Woyke T."/>
            <person name="Pelin A."/>
            <person name="Henrissat B."/>
            <person name="Reynolds N.K."/>
            <person name="Benny G.L."/>
            <person name="Smith M.E."/>
            <person name="James T.Y."/>
            <person name="Grigoriev I.V."/>
        </authorList>
    </citation>
    <scope>NUCLEOTIDE SEQUENCE [LARGE SCALE GENOMIC DNA]</scope>
</reference>
<dbReference type="EMBL" id="KZ999138">
    <property type="protein sequence ID" value="RKO85380.1"/>
    <property type="molecule type" value="Genomic_DNA"/>
</dbReference>
<sequence>CGGGNSFRTGKWRPRELFRPGKRNCSLSHERIGAVTYKYELRRCPSEISPEDLSAMCSAWVDAQLCKRAVAKEMEASIEFRIYEAIIARSKISQRELADFIGAEPRAGVERLIVLQWEAGKVKAKRSKSARTPLPQPEMTTASFQGRRNLHGFMGDQVNHTKGVIFLGHAFMNPGSNSEVSSHFRSMISASTETHRANYPTSPPLAHVCACLFPVDPKAAPQMQHSHSRGWGGCGFVAVDKYAVSRRIEKDLFDEPGIFPDFVRER</sequence>
<dbReference type="AlphaFoldDB" id="A0A4P9W401"/>
<name>A0A4P9W401_9FUNG</name>
<gene>
    <name evidence="1" type="ORF">BDK51DRAFT_32419</name>
</gene>
<protein>
    <submittedName>
        <fullName evidence="1">Uncharacterized protein</fullName>
    </submittedName>
</protein>